<evidence type="ECO:0000256" key="6">
    <source>
        <dbReference type="ARBA" id="ARBA00022989"/>
    </source>
</evidence>
<dbReference type="Proteomes" id="UP001168821">
    <property type="component" value="Unassembled WGS sequence"/>
</dbReference>
<evidence type="ECO:0000313" key="16">
    <source>
        <dbReference type="Proteomes" id="UP001168821"/>
    </source>
</evidence>
<evidence type="ECO:0000256" key="2">
    <source>
        <dbReference type="ARBA" id="ARBA00007193"/>
    </source>
</evidence>
<keyword evidence="16" id="KW-1185">Reference proteome</keyword>
<comment type="similarity">
    <text evidence="2 12">Belongs to the amiloride-sensitive sodium channel (TC 1.A.6) family.</text>
</comment>
<comment type="caution">
    <text evidence="15">The sequence shown here is derived from an EMBL/GenBank/DDBJ whole genome shotgun (WGS) entry which is preliminary data.</text>
</comment>
<dbReference type="InterPro" id="IPR020903">
    <property type="entry name" value="ENaC_CS"/>
</dbReference>
<dbReference type="Pfam" id="PF00858">
    <property type="entry name" value="ASC"/>
    <property type="match status" value="1"/>
</dbReference>
<proteinExistence type="inferred from homology"/>
<dbReference type="GO" id="GO:0005886">
    <property type="term" value="C:plasma membrane"/>
    <property type="evidence" value="ECO:0007669"/>
    <property type="project" value="TreeGrafter"/>
</dbReference>
<feature type="transmembrane region" description="Helical" evidence="13">
    <location>
        <begin position="49"/>
        <end position="67"/>
    </location>
</feature>
<evidence type="ECO:0000256" key="11">
    <source>
        <dbReference type="ARBA" id="ARBA00023303"/>
    </source>
</evidence>
<evidence type="ECO:0000313" key="14">
    <source>
        <dbReference type="EMBL" id="KAJ3646063.1"/>
    </source>
</evidence>
<evidence type="ECO:0000256" key="8">
    <source>
        <dbReference type="ARBA" id="ARBA00023065"/>
    </source>
</evidence>
<feature type="transmembrane region" description="Helical" evidence="13">
    <location>
        <begin position="487"/>
        <end position="513"/>
    </location>
</feature>
<organism evidence="15 16">
    <name type="scientific">Zophobas morio</name>
    <dbReference type="NCBI Taxonomy" id="2755281"/>
    <lineage>
        <taxon>Eukaryota</taxon>
        <taxon>Metazoa</taxon>
        <taxon>Ecdysozoa</taxon>
        <taxon>Arthropoda</taxon>
        <taxon>Hexapoda</taxon>
        <taxon>Insecta</taxon>
        <taxon>Pterygota</taxon>
        <taxon>Neoptera</taxon>
        <taxon>Endopterygota</taxon>
        <taxon>Coleoptera</taxon>
        <taxon>Polyphaga</taxon>
        <taxon>Cucujiformia</taxon>
        <taxon>Tenebrionidae</taxon>
        <taxon>Zophobas</taxon>
    </lineage>
</organism>
<comment type="subcellular location">
    <subcellularLocation>
        <location evidence="1">Membrane</location>
        <topology evidence="1">Multi-pass membrane protein</topology>
    </subcellularLocation>
</comment>
<dbReference type="GO" id="GO:0015280">
    <property type="term" value="F:ligand-gated sodium channel activity"/>
    <property type="evidence" value="ECO:0007669"/>
    <property type="project" value="TreeGrafter"/>
</dbReference>
<keyword evidence="3 12" id="KW-0813">Transport</keyword>
<sequence length="531" mass="61687">MKETAIDPNRNNDRRTVTNVQNYFKEYCNSTSIHGFRYFGENRSTFEKVWWIVIFILCLSGCSFMIYKIYEKYETSPVIVTFATKETPIHQIPFPAVTICPEIKFKKEKFNLTVVVKKKKEEQNITVSEEQIFQYASLLCKQSLQAFVNETAGQTLGNDFFTTLDEIKPEFIKSVIYCKFLGQDYSEDCSELLTPVFTDEGVCYSFNILDRSHIFNDLVYHYKDYHNVKEDTRSWNMEFGYAQDAKGDAYPKRALFSGANNGLTLYMGVENIDFDYMCNSIQGFKVVLHSPVRIPKLKQEYFRVPLNQEVVAAVHPIMIMTSPAVQGFNVEKRECYFPSEKKLKYFRSYSQQNCFLECLTNVTLNFCDCVNFYMPKENATKICGKESSTCVKVAETILQLGEEYSKFYQPKSDNEFETCDCLPICTDLSYDVQTSQTNWDWKESFAMVPGMEHFNKEKVHLSSLTVYFRFNHFITSERQELYGPTDFVANFGGLLGLFTGFSILSLMEIIYFLTLRICCNIRLYGQWAGVQ</sequence>
<dbReference type="PANTHER" id="PTHR11690:SF288">
    <property type="entry name" value="AMILORIDE-SENSITIVE NA+ CHANNEL-RELATED"/>
    <property type="match status" value="1"/>
</dbReference>
<evidence type="ECO:0000256" key="12">
    <source>
        <dbReference type="RuleBase" id="RU000679"/>
    </source>
</evidence>
<dbReference type="Gene3D" id="2.60.470.10">
    <property type="entry name" value="Acid-sensing ion channels like domains"/>
    <property type="match status" value="1"/>
</dbReference>
<gene>
    <name evidence="14" type="ORF">Zmor_023674</name>
    <name evidence="15" type="ORF">Zmor_023709</name>
</gene>
<keyword evidence="10 12" id="KW-0739">Sodium transport</keyword>
<dbReference type="PROSITE" id="PS01206">
    <property type="entry name" value="ASC"/>
    <property type="match status" value="1"/>
</dbReference>
<keyword evidence="7" id="KW-0915">Sodium</keyword>
<evidence type="ECO:0000256" key="10">
    <source>
        <dbReference type="ARBA" id="ARBA00023201"/>
    </source>
</evidence>
<dbReference type="PRINTS" id="PR01078">
    <property type="entry name" value="AMINACHANNEL"/>
</dbReference>
<keyword evidence="6 13" id="KW-1133">Transmembrane helix</keyword>
<evidence type="ECO:0000256" key="9">
    <source>
        <dbReference type="ARBA" id="ARBA00023136"/>
    </source>
</evidence>
<keyword evidence="11 12" id="KW-0407">Ion channel</keyword>
<name>A0AA38M863_9CUCU</name>
<evidence type="ECO:0008006" key="17">
    <source>
        <dbReference type="Google" id="ProtNLM"/>
    </source>
</evidence>
<accession>A0AA38M863</accession>
<evidence type="ECO:0000313" key="15">
    <source>
        <dbReference type="EMBL" id="KAJ3646102.1"/>
    </source>
</evidence>
<evidence type="ECO:0000256" key="4">
    <source>
        <dbReference type="ARBA" id="ARBA00022461"/>
    </source>
</evidence>
<keyword evidence="5 12" id="KW-0812">Transmembrane</keyword>
<evidence type="ECO:0000256" key="1">
    <source>
        <dbReference type="ARBA" id="ARBA00004141"/>
    </source>
</evidence>
<evidence type="ECO:0000256" key="7">
    <source>
        <dbReference type="ARBA" id="ARBA00023053"/>
    </source>
</evidence>
<keyword evidence="8 12" id="KW-0406">Ion transport</keyword>
<evidence type="ECO:0000256" key="5">
    <source>
        <dbReference type="ARBA" id="ARBA00022692"/>
    </source>
</evidence>
<keyword evidence="4 12" id="KW-0894">Sodium channel</keyword>
<keyword evidence="9 13" id="KW-0472">Membrane</keyword>
<dbReference type="Gene3D" id="1.10.287.770">
    <property type="entry name" value="YojJ-like"/>
    <property type="match status" value="1"/>
</dbReference>
<protein>
    <recommendedName>
        <fullName evidence="17">Sodium channel protein Nach</fullName>
    </recommendedName>
</protein>
<dbReference type="EMBL" id="JALNTZ010000007">
    <property type="protein sequence ID" value="KAJ3646063.1"/>
    <property type="molecule type" value="Genomic_DNA"/>
</dbReference>
<evidence type="ECO:0000256" key="13">
    <source>
        <dbReference type="SAM" id="Phobius"/>
    </source>
</evidence>
<reference evidence="15" key="1">
    <citation type="journal article" date="2023" name="G3 (Bethesda)">
        <title>Whole genome assemblies of Zophobas morio and Tenebrio molitor.</title>
        <authorList>
            <person name="Kaur S."/>
            <person name="Stinson S.A."/>
            <person name="diCenzo G.C."/>
        </authorList>
    </citation>
    <scope>NUCLEOTIDE SEQUENCE</scope>
    <source>
        <strain evidence="15">QUZm001</strain>
    </source>
</reference>
<dbReference type="AlphaFoldDB" id="A0AA38M863"/>
<dbReference type="InterPro" id="IPR001873">
    <property type="entry name" value="ENaC"/>
</dbReference>
<evidence type="ECO:0000256" key="3">
    <source>
        <dbReference type="ARBA" id="ARBA00022448"/>
    </source>
</evidence>
<dbReference type="PANTHER" id="PTHR11690">
    <property type="entry name" value="AMILORIDE-SENSITIVE SODIUM CHANNEL-RELATED"/>
    <property type="match status" value="1"/>
</dbReference>
<dbReference type="EMBL" id="JALNTZ010000007">
    <property type="protein sequence ID" value="KAJ3646102.1"/>
    <property type="molecule type" value="Genomic_DNA"/>
</dbReference>